<evidence type="ECO:0000313" key="7">
    <source>
        <dbReference type="EMBL" id="AXY75743.1"/>
    </source>
</evidence>
<keyword evidence="4 6" id="KW-1133">Transmembrane helix</keyword>
<feature type="transmembrane region" description="Helical" evidence="6">
    <location>
        <begin position="212"/>
        <end position="233"/>
    </location>
</feature>
<keyword evidence="3 6" id="KW-0812">Transmembrane</keyword>
<proteinExistence type="predicted"/>
<evidence type="ECO:0000256" key="3">
    <source>
        <dbReference type="ARBA" id="ARBA00022692"/>
    </source>
</evidence>
<dbReference type="RefSeq" id="WP_119051624.1">
    <property type="nucleotide sequence ID" value="NZ_CP032157.1"/>
</dbReference>
<evidence type="ECO:0000256" key="6">
    <source>
        <dbReference type="SAM" id="Phobius"/>
    </source>
</evidence>
<dbReference type="PANTHER" id="PTHR30213:SF1">
    <property type="entry name" value="INNER MEMBRANE PROTEIN YHJD"/>
    <property type="match status" value="1"/>
</dbReference>
<dbReference type="Proteomes" id="UP000263900">
    <property type="component" value="Chromosome"/>
</dbReference>
<comment type="subcellular location">
    <subcellularLocation>
        <location evidence="1">Cell membrane</location>
        <topology evidence="1">Multi-pass membrane protein</topology>
    </subcellularLocation>
</comment>
<evidence type="ECO:0000313" key="8">
    <source>
        <dbReference type="Proteomes" id="UP000263900"/>
    </source>
</evidence>
<keyword evidence="8" id="KW-1185">Reference proteome</keyword>
<protein>
    <submittedName>
        <fullName evidence="7">YihY/virulence factor BrkB family protein</fullName>
    </submittedName>
</protein>
<dbReference type="PIRSF" id="PIRSF035875">
    <property type="entry name" value="RNase_BN"/>
    <property type="match status" value="1"/>
</dbReference>
<feature type="transmembrane region" description="Helical" evidence="6">
    <location>
        <begin position="145"/>
        <end position="169"/>
    </location>
</feature>
<evidence type="ECO:0000256" key="5">
    <source>
        <dbReference type="ARBA" id="ARBA00023136"/>
    </source>
</evidence>
<sequence>MAFFRDAVTLLGLLRAAFREFKKNEPLRMAAATAFFTTFALPAILIILIQIFGLIMGRRAIGQQLFTGLTDILGPNAVEEMRATLRNVRLLTQSWYIAAAVFLFLLFVATTLFKVIRDSLNQLWSIRVREGVGLKFQLRQRGRSFVAILIAGILFLAVLLAEGLISLLPEKVVFLVRLLKQLISIAAATAWFTIVFKYIADGYTSWKPTIAGAFFTGLLFTLGKMILGVLLSYSTIKNIYATSTSFVLLLLFVFYCSFMFYYGACFLKVWAVHKQKPIIPHRHAMKYKLSLVE</sequence>
<keyword evidence="5 6" id="KW-0472">Membrane</keyword>
<dbReference type="InterPro" id="IPR017039">
    <property type="entry name" value="Virul_fac_BrkB"/>
</dbReference>
<evidence type="ECO:0000256" key="2">
    <source>
        <dbReference type="ARBA" id="ARBA00022475"/>
    </source>
</evidence>
<feature type="transmembrane region" description="Helical" evidence="6">
    <location>
        <begin position="245"/>
        <end position="264"/>
    </location>
</feature>
<dbReference type="OrthoDB" id="9797028at2"/>
<feature type="transmembrane region" description="Helical" evidence="6">
    <location>
        <begin position="29"/>
        <end position="55"/>
    </location>
</feature>
<gene>
    <name evidence="7" type="ORF">D3H65_17915</name>
</gene>
<evidence type="ECO:0000256" key="4">
    <source>
        <dbReference type="ARBA" id="ARBA00022989"/>
    </source>
</evidence>
<dbReference type="KEGG" id="pseg:D3H65_17915"/>
<dbReference type="GO" id="GO:0005886">
    <property type="term" value="C:plasma membrane"/>
    <property type="evidence" value="ECO:0007669"/>
    <property type="project" value="UniProtKB-SubCell"/>
</dbReference>
<evidence type="ECO:0000256" key="1">
    <source>
        <dbReference type="ARBA" id="ARBA00004651"/>
    </source>
</evidence>
<keyword evidence="2" id="KW-1003">Cell membrane</keyword>
<accession>A0A3B7MQW7</accession>
<organism evidence="7 8">
    <name type="scientific">Paraflavitalea soli</name>
    <dbReference type="NCBI Taxonomy" id="2315862"/>
    <lineage>
        <taxon>Bacteria</taxon>
        <taxon>Pseudomonadati</taxon>
        <taxon>Bacteroidota</taxon>
        <taxon>Chitinophagia</taxon>
        <taxon>Chitinophagales</taxon>
        <taxon>Chitinophagaceae</taxon>
        <taxon>Paraflavitalea</taxon>
    </lineage>
</organism>
<name>A0A3B7MQW7_9BACT</name>
<feature type="transmembrane region" description="Helical" evidence="6">
    <location>
        <begin position="95"/>
        <end position="116"/>
    </location>
</feature>
<feature type="transmembrane region" description="Helical" evidence="6">
    <location>
        <begin position="181"/>
        <end position="200"/>
    </location>
</feature>
<dbReference type="AlphaFoldDB" id="A0A3B7MQW7"/>
<dbReference type="EMBL" id="CP032157">
    <property type="protein sequence ID" value="AXY75743.1"/>
    <property type="molecule type" value="Genomic_DNA"/>
</dbReference>
<reference evidence="7 8" key="1">
    <citation type="submission" date="2018-09" db="EMBL/GenBank/DDBJ databases">
        <title>Genome sequencing of strain 6GH32-13.</title>
        <authorList>
            <person name="Weon H.-Y."/>
            <person name="Heo J."/>
            <person name="Kwon S.-W."/>
        </authorList>
    </citation>
    <scope>NUCLEOTIDE SEQUENCE [LARGE SCALE GENOMIC DNA]</scope>
    <source>
        <strain evidence="7 8">5GH32-13</strain>
    </source>
</reference>
<dbReference type="Pfam" id="PF03631">
    <property type="entry name" value="Virul_fac_BrkB"/>
    <property type="match status" value="1"/>
</dbReference>
<dbReference type="PANTHER" id="PTHR30213">
    <property type="entry name" value="INNER MEMBRANE PROTEIN YHJD"/>
    <property type="match status" value="1"/>
</dbReference>